<dbReference type="KEGG" id="nano:G5V58_08280"/>
<dbReference type="EMBL" id="CP049257">
    <property type="protein sequence ID" value="QIG42778.1"/>
    <property type="molecule type" value="Genomic_DNA"/>
</dbReference>
<dbReference type="Proteomes" id="UP000502996">
    <property type="component" value="Chromosome"/>
</dbReference>
<dbReference type="RefSeq" id="WP_165230968.1">
    <property type="nucleotide sequence ID" value="NZ_CP049257.1"/>
</dbReference>
<evidence type="ECO:0000313" key="2">
    <source>
        <dbReference type="Proteomes" id="UP000502996"/>
    </source>
</evidence>
<protein>
    <submittedName>
        <fullName evidence="1">Uncharacterized protein</fullName>
    </submittedName>
</protein>
<accession>A0A6G6WBS0</accession>
<dbReference type="AlphaFoldDB" id="A0A6G6WBS0"/>
<organism evidence="1 2">
    <name type="scientific">Nocardioides anomalus</name>
    <dbReference type="NCBI Taxonomy" id="2712223"/>
    <lineage>
        <taxon>Bacteria</taxon>
        <taxon>Bacillati</taxon>
        <taxon>Actinomycetota</taxon>
        <taxon>Actinomycetes</taxon>
        <taxon>Propionibacteriales</taxon>
        <taxon>Nocardioidaceae</taxon>
        <taxon>Nocardioides</taxon>
    </lineage>
</organism>
<evidence type="ECO:0000313" key="1">
    <source>
        <dbReference type="EMBL" id="QIG42778.1"/>
    </source>
</evidence>
<keyword evidence="2" id="KW-1185">Reference proteome</keyword>
<reference evidence="1 2" key="1">
    <citation type="submission" date="2020-02" db="EMBL/GenBank/DDBJ databases">
        <title>Full genome sequence of Nocardioides sp. R-3366.</title>
        <authorList>
            <person name="Im W.-T."/>
        </authorList>
    </citation>
    <scope>NUCLEOTIDE SEQUENCE [LARGE SCALE GENOMIC DNA]</scope>
    <source>
        <strain evidence="1 2">R-3366</strain>
    </source>
</reference>
<sequence>MAALVRALLDQHFATAGTGRPVVAALVDADARRVQAAWARSLPRDERTGLPPVEPPAGPAYALAAPLVDLAAQQGGDAAVDDLFRTPPRTDEPLLDPWTRLADAQGYLTVPAPDPGGRAEQVEEAGTGPLAWLALLSARLPVADALTAVDGWGGDAAVTFRQDGAHCLAAAFRGDTDADTAEMRAALATWAAAGPAGATRAGLRDGTVWLRTCDPAAATREPSAAVVAALVGRARTSAALVRDGVDVPVARCAADRLLRTSAAARLPLGARAPEVVAAVAACRV</sequence>
<proteinExistence type="predicted"/>
<name>A0A6G6WBS0_9ACTN</name>
<gene>
    <name evidence="1" type="ORF">G5V58_08280</name>
</gene>